<feature type="domain" description="GIY-YIG" evidence="2">
    <location>
        <begin position="17"/>
        <end position="92"/>
    </location>
</feature>
<dbReference type="Pfam" id="PF01541">
    <property type="entry name" value="GIY-YIG"/>
    <property type="match status" value="1"/>
</dbReference>
<dbReference type="Gene3D" id="3.40.1440.10">
    <property type="entry name" value="GIY-YIG endonuclease"/>
    <property type="match status" value="1"/>
</dbReference>
<evidence type="ECO:0000313" key="3">
    <source>
        <dbReference type="EMBL" id="CAD0313030.1"/>
    </source>
</evidence>
<dbReference type="CDD" id="cd10456">
    <property type="entry name" value="GIY-YIG_UPF0213"/>
    <property type="match status" value="1"/>
</dbReference>
<dbReference type="EMBL" id="LR828253">
    <property type="protein sequence ID" value="CAD0313030.1"/>
    <property type="molecule type" value="Genomic_DNA"/>
</dbReference>
<name>A0A6V7CAQ2_9XANT</name>
<reference evidence="3" key="1">
    <citation type="submission" date="2020-07" db="EMBL/GenBank/DDBJ databases">
        <authorList>
            <person name="Pothier F. J."/>
        </authorList>
    </citation>
    <scope>NUCLEOTIDE SEQUENCE</scope>
    <source>
        <strain evidence="3">CFBP 8129</strain>
    </source>
</reference>
<dbReference type="PROSITE" id="PS50164">
    <property type="entry name" value="GIY_YIG"/>
    <property type="match status" value="1"/>
</dbReference>
<gene>
    <name evidence="3" type="ORF">CFBP8129_11540</name>
</gene>
<organism evidence="3">
    <name type="scientific">Xanthomonas hortorum pv. gardneri</name>
    <dbReference type="NCBI Taxonomy" id="2754056"/>
    <lineage>
        <taxon>Bacteria</taxon>
        <taxon>Pseudomonadati</taxon>
        <taxon>Pseudomonadota</taxon>
        <taxon>Gammaproteobacteria</taxon>
        <taxon>Lysobacterales</taxon>
        <taxon>Lysobacteraceae</taxon>
        <taxon>Xanthomonas</taxon>
    </lineage>
</organism>
<dbReference type="PANTHER" id="PTHR34477:SF1">
    <property type="entry name" value="UPF0213 PROTEIN YHBQ"/>
    <property type="match status" value="1"/>
</dbReference>
<dbReference type="InterPro" id="IPR000305">
    <property type="entry name" value="GIY-YIG_endonuc"/>
</dbReference>
<dbReference type="AlphaFoldDB" id="A0A6V7CAQ2"/>
<dbReference type="SUPFAM" id="SSF82771">
    <property type="entry name" value="GIY-YIG endonuclease"/>
    <property type="match status" value="1"/>
</dbReference>
<dbReference type="EMBL" id="LR828253">
    <property type="protein sequence ID" value="CAD0313034.1"/>
    <property type="molecule type" value="Genomic_DNA"/>
</dbReference>
<protein>
    <recommendedName>
        <fullName evidence="2">GIY-YIG domain-containing protein</fullName>
    </recommendedName>
</protein>
<evidence type="ECO:0000259" key="2">
    <source>
        <dbReference type="PROSITE" id="PS50164"/>
    </source>
</evidence>
<proteinExistence type="inferred from homology"/>
<comment type="similarity">
    <text evidence="1">Belongs to the UPF0213 family.</text>
</comment>
<dbReference type="InterPro" id="IPR035901">
    <property type="entry name" value="GIY-YIG_endonuc_sf"/>
</dbReference>
<dbReference type="InterPro" id="IPR050190">
    <property type="entry name" value="UPF0213_domain"/>
</dbReference>
<accession>A0A6V7CAQ2</accession>
<dbReference type="PANTHER" id="PTHR34477">
    <property type="entry name" value="UPF0213 PROTEIN YHBQ"/>
    <property type="match status" value="1"/>
</dbReference>
<evidence type="ECO:0000256" key="1">
    <source>
        <dbReference type="ARBA" id="ARBA00007435"/>
    </source>
</evidence>
<sequence length="114" mass="12795">MHNIESSGDNGFMDAPKPWHLYLLLCRNGSYYAGITNDLERRFQAHLRGTGARYTRAHPPLEVLASHPYANRAAASRAEWQLKQQPRTRKLAWLLAQAHDGAESQLTDASITPA</sequence>